<comment type="similarity">
    <text evidence="2 8">Belongs to the UDP-glucose/GDP-mannose dehydrogenase family.</text>
</comment>
<feature type="binding site" evidence="11">
    <location>
        <position position="155"/>
    </location>
    <ligand>
        <name>NAD(+)</name>
        <dbReference type="ChEBI" id="CHEBI:57540"/>
    </ligand>
</feature>
<feature type="binding site" evidence="11">
    <location>
        <position position="86"/>
    </location>
    <ligand>
        <name>NAD(+)</name>
        <dbReference type="ChEBI" id="CHEBI:57540"/>
    </ligand>
</feature>
<sequence length="438" mass="46774">MRIVMIGAGYVGLVSAACFAEFGIEVVCVDKDRHRIEALRAGRMPIFEPGLEDLVKRHVASGRLGFTFNLKSALQGAMAAFIAVGTPSRRGDGHADLSHVFAAAGEIATALSHPLLVVTKSTVPVGTGRRLAAFFAETRPDLKIEVAANPEFLREGAAIEDFMRPDRIVCGIDGSGAQALLEALYRPLAQAGTPLLFTGRETAELIKYAANSYLATKITFINEMADLCEATGADIEVVAKGMGLDGRIGGRFLKPGPGYGGSCFPKDVQALLHTAREQSVPLRIVEAVEAANAARKLKMVSRIVAACDGKVRGKRIGVLGVTFKSGTDDVRDSPSLVVLPALQELGAKLCVFDPAGMEEARKRLPGLTWAQNAYETAQDATALVILTEWEAFGSLDLDQLKTLMHTPVIIDLRNVLSPAAARARGFAYHSIGRPKARI</sequence>
<keyword evidence="5 8" id="KW-0560">Oxidoreductase</keyword>
<feature type="binding site" evidence="11">
    <location>
        <position position="30"/>
    </location>
    <ligand>
        <name>NAD(+)</name>
        <dbReference type="ChEBI" id="CHEBI:57540"/>
    </ligand>
</feature>
<accession>A0A212R3T5</accession>
<feature type="binding site" evidence="11">
    <location>
        <position position="331"/>
    </location>
    <ligand>
        <name>NAD(+)</name>
        <dbReference type="ChEBI" id="CHEBI:57540"/>
    </ligand>
</feature>
<dbReference type="PIRSF" id="PIRSF000124">
    <property type="entry name" value="UDPglc_GDPman_dh"/>
    <property type="match status" value="1"/>
</dbReference>
<dbReference type="OrthoDB" id="9803238at2"/>
<evidence type="ECO:0000256" key="5">
    <source>
        <dbReference type="ARBA" id="ARBA00023002"/>
    </source>
</evidence>
<dbReference type="InterPro" id="IPR008927">
    <property type="entry name" value="6-PGluconate_DH-like_C_sf"/>
</dbReference>
<feature type="binding site" evidence="10">
    <location>
        <position position="207"/>
    </location>
    <ligand>
        <name>substrate</name>
    </ligand>
</feature>
<dbReference type="PIRSF" id="PIRSF500134">
    <property type="entry name" value="UDPglc_DH_bac"/>
    <property type="match status" value="1"/>
</dbReference>
<protein>
    <recommendedName>
        <fullName evidence="4 8">UDP-glucose 6-dehydrogenase</fullName>
        <ecNumber evidence="3 8">1.1.1.22</ecNumber>
    </recommendedName>
</protein>
<evidence type="ECO:0000256" key="7">
    <source>
        <dbReference type="ARBA" id="ARBA00047473"/>
    </source>
</evidence>
<dbReference type="EC" id="1.1.1.22" evidence="3 8"/>
<dbReference type="Proteomes" id="UP000197065">
    <property type="component" value="Unassembled WGS sequence"/>
</dbReference>
<organism evidence="13 14">
    <name type="scientific">Arboricoccus pini</name>
    <dbReference type="NCBI Taxonomy" id="1963835"/>
    <lineage>
        <taxon>Bacteria</taxon>
        <taxon>Pseudomonadati</taxon>
        <taxon>Pseudomonadota</taxon>
        <taxon>Alphaproteobacteria</taxon>
        <taxon>Geminicoccales</taxon>
        <taxon>Geminicoccaceae</taxon>
        <taxon>Arboricoccus</taxon>
    </lineage>
</organism>
<evidence type="ECO:0000259" key="12">
    <source>
        <dbReference type="SMART" id="SM00984"/>
    </source>
</evidence>
<dbReference type="InterPro" id="IPR036291">
    <property type="entry name" value="NAD(P)-bd_dom_sf"/>
</dbReference>
<dbReference type="GO" id="GO:0000271">
    <property type="term" value="P:polysaccharide biosynthetic process"/>
    <property type="evidence" value="ECO:0007669"/>
    <property type="project" value="InterPro"/>
</dbReference>
<feature type="binding site" evidence="10">
    <location>
        <begin position="252"/>
        <end position="256"/>
    </location>
    <ligand>
        <name>substrate</name>
    </ligand>
</feature>
<dbReference type="AlphaFoldDB" id="A0A212R3T5"/>
<evidence type="ECO:0000256" key="8">
    <source>
        <dbReference type="PIRNR" id="PIRNR000124"/>
    </source>
</evidence>
<dbReference type="SUPFAM" id="SSF51735">
    <property type="entry name" value="NAD(P)-binding Rossmann-fold domains"/>
    <property type="match status" value="1"/>
</dbReference>
<dbReference type="Gene3D" id="3.40.50.720">
    <property type="entry name" value="NAD(P)-binding Rossmann-like Domain"/>
    <property type="match status" value="2"/>
</dbReference>
<dbReference type="InterPro" id="IPR014026">
    <property type="entry name" value="UDP-Glc/GDP-Man_DH_dimer"/>
</dbReference>
<feature type="binding site" evidence="10">
    <location>
        <begin position="152"/>
        <end position="155"/>
    </location>
    <ligand>
        <name>substrate</name>
    </ligand>
</feature>
<dbReference type="Pfam" id="PF00984">
    <property type="entry name" value="UDPG_MGDP_dh"/>
    <property type="match status" value="1"/>
</dbReference>
<dbReference type="GO" id="GO:0006065">
    <property type="term" value="P:UDP-glucuronate biosynthetic process"/>
    <property type="evidence" value="ECO:0007669"/>
    <property type="project" value="UniProtKB-UniPathway"/>
</dbReference>
<dbReference type="SMART" id="SM00984">
    <property type="entry name" value="UDPG_MGDP_dh_C"/>
    <property type="match status" value="1"/>
</dbReference>
<dbReference type="InterPro" id="IPR028357">
    <property type="entry name" value="UDPglc_DH_bac"/>
</dbReference>
<feature type="binding site" evidence="11">
    <location>
        <position position="122"/>
    </location>
    <ligand>
        <name>NAD(+)</name>
        <dbReference type="ChEBI" id="CHEBI:57540"/>
    </ligand>
</feature>
<dbReference type="SUPFAM" id="SSF52413">
    <property type="entry name" value="UDP-glucose/GDP-mannose dehydrogenase C-terminal domain"/>
    <property type="match status" value="1"/>
</dbReference>
<keyword evidence="6 8" id="KW-0520">NAD</keyword>
<comment type="catalytic activity">
    <reaction evidence="7 8">
        <text>UDP-alpha-D-glucose + 2 NAD(+) + H2O = UDP-alpha-D-glucuronate + 2 NADH + 3 H(+)</text>
        <dbReference type="Rhea" id="RHEA:23596"/>
        <dbReference type="ChEBI" id="CHEBI:15377"/>
        <dbReference type="ChEBI" id="CHEBI:15378"/>
        <dbReference type="ChEBI" id="CHEBI:57540"/>
        <dbReference type="ChEBI" id="CHEBI:57945"/>
        <dbReference type="ChEBI" id="CHEBI:58052"/>
        <dbReference type="ChEBI" id="CHEBI:58885"/>
        <dbReference type="EC" id="1.1.1.22"/>
    </reaction>
</comment>
<dbReference type="GO" id="GO:0051287">
    <property type="term" value="F:NAD binding"/>
    <property type="evidence" value="ECO:0007669"/>
    <property type="project" value="InterPro"/>
</dbReference>
<dbReference type="Pfam" id="PF03720">
    <property type="entry name" value="UDPG_MGDP_dh_C"/>
    <property type="match status" value="1"/>
</dbReference>
<feature type="active site" description="Nucleophile" evidence="9">
    <location>
        <position position="263"/>
    </location>
</feature>
<dbReference type="InterPro" id="IPR014027">
    <property type="entry name" value="UDP-Glc/GDP-Man_DH_C"/>
</dbReference>
<evidence type="ECO:0000313" key="14">
    <source>
        <dbReference type="Proteomes" id="UP000197065"/>
    </source>
</evidence>
<evidence type="ECO:0000256" key="2">
    <source>
        <dbReference type="ARBA" id="ARBA00006601"/>
    </source>
</evidence>
<evidence type="ECO:0000256" key="11">
    <source>
        <dbReference type="PIRSR" id="PIRSR500134-3"/>
    </source>
</evidence>
<dbReference type="PANTHER" id="PTHR43750:SF3">
    <property type="entry name" value="UDP-GLUCOSE 6-DEHYDROGENASE TUAD"/>
    <property type="match status" value="1"/>
</dbReference>
<evidence type="ECO:0000256" key="4">
    <source>
        <dbReference type="ARBA" id="ARBA00015132"/>
    </source>
</evidence>
<evidence type="ECO:0000256" key="1">
    <source>
        <dbReference type="ARBA" id="ARBA00004701"/>
    </source>
</evidence>
<proteinExistence type="inferred from homology"/>
<evidence type="ECO:0000256" key="10">
    <source>
        <dbReference type="PIRSR" id="PIRSR500134-2"/>
    </source>
</evidence>
<dbReference type="PROSITE" id="PS51257">
    <property type="entry name" value="PROKAR_LIPOPROTEIN"/>
    <property type="match status" value="1"/>
</dbReference>
<feature type="domain" description="UDP-glucose/GDP-mannose dehydrogenase C-terminal" evidence="12">
    <location>
        <begin position="317"/>
        <end position="418"/>
    </location>
</feature>
<evidence type="ECO:0000256" key="3">
    <source>
        <dbReference type="ARBA" id="ARBA00012954"/>
    </source>
</evidence>
<dbReference type="SUPFAM" id="SSF48179">
    <property type="entry name" value="6-phosphogluconate dehydrogenase C-terminal domain-like"/>
    <property type="match status" value="1"/>
</dbReference>
<evidence type="ECO:0000256" key="6">
    <source>
        <dbReference type="ARBA" id="ARBA00023027"/>
    </source>
</evidence>
<dbReference type="NCBIfam" id="TIGR03026">
    <property type="entry name" value="NDP-sugDHase"/>
    <property type="match status" value="1"/>
</dbReference>
<keyword evidence="14" id="KW-1185">Reference proteome</keyword>
<feature type="binding site" evidence="10">
    <location>
        <position position="324"/>
    </location>
    <ligand>
        <name>substrate</name>
    </ligand>
</feature>
<feature type="binding site" evidence="11">
    <location>
        <position position="35"/>
    </location>
    <ligand>
        <name>NAD(+)</name>
        <dbReference type="ChEBI" id="CHEBI:57540"/>
    </ligand>
</feature>
<comment type="pathway">
    <text evidence="1">Nucleotide-sugar biosynthesis; UDP-alpha-D-glucuronate biosynthesis; UDP-alpha-D-glucuronate from UDP-alpha-D-glucose: step 1/1.</text>
</comment>
<evidence type="ECO:0000313" key="13">
    <source>
        <dbReference type="EMBL" id="SNB66488.1"/>
    </source>
</evidence>
<dbReference type="UniPathway" id="UPA00038">
    <property type="reaction ID" value="UER00491"/>
</dbReference>
<dbReference type="GO" id="GO:0003979">
    <property type="term" value="F:UDP-glucose 6-dehydrogenase activity"/>
    <property type="evidence" value="ECO:0007669"/>
    <property type="project" value="UniProtKB-EC"/>
</dbReference>
<dbReference type="EMBL" id="FYEH01000005">
    <property type="protein sequence ID" value="SNB66488.1"/>
    <property type="molecule type" value="Genomic_DNA"/>
</dbReference>
<evidence type="ECO:0000256" key="9">
    <source>
        <dbReference type="PIRSR" id="PIRSR500134-1"/>
    </source>
</evidence>
<dbReference type="RefSeq" id="WP_088561131.1">
    <property type="nucleotide sequence ID" value="NZ_FYEH01000005.1"/>
</dbReference>
<gene>
    <name evidence="13" type="ORF">SAMN07250955_105117</name>
</gene>
<reference evidence="13 14" key="1">
    <citation type="submission" date="2017-06" db="EMBL/GenBank/DDBJ databases">
        <authorList>
            <person name="Kim H.J."/>
            <person name="Triplett B.A."/>
        </authorList>
    </citation>
    <scope>NUCLEOTIDE SEQUENCE [LARGE SCALE GENOMIC DNA]</scope>
    <source>
        <strain evidence="13 14">B29T1</strain>
    </source>
</reference>
<feature type="binding site" evidence="11">
    <location>
        <position position="266"/>
    </location>
    <ligand>
        <name>NAD(+)</name>
        <dbReference type="ChEBI" id="CHEBI:57540"/>
    </ligand>
</feature>
<dbReference type="InterPro" id="IPR017476">
    <property type="entry name" value="UDP-Glc/GDP-Man"/>
</dbReference>
<dbReference type="InterPro" id="IPR036220">
    <property type="entry name" value="UDP-Glc/GDP-Man_DH_C_sf"/>
</dbReference>
<name>A0A212R3T5_9PROT</name>
<feature type="binding site" evidence="10">
    <location>
        <position position="260"/>
    </location>
    <ligand>
        <name>substrate</name>
    </ligand>
</feature>
<dbReference type="InterPro" id="IPR001732">
    <property type="entry name" value="UDP-Glc/GDP-Man_DH_N"/>
</dbReference>
<dbReference type="PANTHER" id="PTHR43750">
    <property type="entry name" value="UDP-GLUCOSE 6-DEHYDROGENASE TUAD"/>
    <property type="match status" value="1"/>
</dbReference>
<dbReference type="Pfam" id="PF03721">
    <property type="entry name" value="UDPG_MGDP_dh_N"/>
    <property type="match status" value="1"/>
</dbReference>
<dbReference type="Gene3D" id="1.20.5.100">
    <property type="entry name" value="Cytochrome c1, transmembrane anchor, C-terminal"/>
    <property type="match status" value="1"/>
</dbReference>